<reference evidence="2" key="2">
    <citation type="submission" date="2021-02" db="EMBL/GenBank/DDBJ databases">
        <title>Aspergillus puulaauensis MK2 genome sequence.</title>
        <authorList>
            <person name="Futagami T."/>
            <person name="Mori K."/>
            <person name="Kadooka C."/>
            <person name="Tanaka T."/>
        </authorList>
    </citation>
    <scope>NUCLEOTIDE SEQUENCE</scope>
    <source>
        <strain evidence="2">MK2</strain>
    </source>
</reference>
<feature type="domain" description="F-box" evidence="1">
    <location>
        <begin position="22"/>
        <end position="62"/>
    </location>
</feature>
<dbReference type="GeneID" id="64968923"/>
<reference evidence="2" key="1">
    <citation type="submission" date="2021-01" db="EMBL/GenBank/DDBJ databases">
        <authorList>
            <consortium name="Aspergillus puulaauensis MK2 genome sequencing consortium"/>
            <person name="Kazuki M."/>
            <person name="Futagami T."/>
        </authorList>
    </citation>
    <scope>NUCLEOTIDE SEQUENCE</scope>
    <source>
        <strain evidence="2">MK2</strain>
    </source>
</reference>
<evidence type="ECO:0000313" key="3">
    <source>
        <dbReference type="Proteomes" id="UP000654913"/>
    </source>
</evidence>
<dbReference type="Proteomes" id="UP000654913">
    <property type="component" value="Chromosome 1"/>
</dbReference>
<protein>
    <recommendedName>
        <fullName evidence="1">F-box domain-containing protein</fullName>
    </recommendedName>
</protein>
<dbReference type="InterPro" id="IPR001810">
    <property type="entry name" value="F-box_dom"/>
</dbReference>
<dbReference type="Pfam" id="PF00646">
    <property type="entry name" value="F-box"/>
    <property type="match status" value="1"/>
</dbReference>
<dbReference type="EMBL" id="AP024443">
    <property type="protein sequence ID" value="BCS18918.1"/>
    <property type="molecule type" value="Genomic_DNA"/>
</dbReference>
<organism evidence="2 3">
    <name type="scientific">Aspergillus puulaauensis</name>
    <dbReference type="NCBI Taxonomy" id="1220207"/>
    <lineage>
        <taxon>Eukaryota</taxon>
        <taxon>Fungi</taxon>
        <taxon>Dikarya</taxon>
        <taxon>Ascomycota</taxon>
        <taxon>Pezizomycotina</taxon>
        <taxon>Eurotiomycetes</taxon>
        <taxon>Eurotiomycetidae</taxon>
        <taxon>Eurotiales</taxon>
        <taxon>Aspergillaceae</taxon>
        <taxon>Aspergillus</taxon>
    </lineage>
</organism>
<keyword evidence="3" id="KW-1185">Reference proteome</keyword>
<dbReference type="KEGG" id="apuu:APUU_11746A"/>
<accession>A0A7R7XD93</accession>
<feature type="domain" description="F-box" evidence="1">
    <location>
        <begin position="67"/>
        <end position="107"/>
    </location>
</feature>
<sequence length="770" mass="85527">MPAFLGFSTPSLGTSQEVASGIPPTVTRRLLEFVPEDARRSLRLTCKSWARAIDEVSPLSLPTPNTIPSEILAQVFYLLSPRDFDNARRTCSQWMRASLSERLLESMLKRAGWWDSWLRDDRTRRPSCFANSGESPAWRMSKRFATECILSGRKMNVERSGFLTTSIVDFSQLSQADRSPTSRDSPYTSSFSNDVPVASSFHVSGCGNYLLVISGCIIRIYKLLTRRTANSTPMSTEDLRNTDIATVASITCPAEVLSAAIDTSTSIFTVAALMYNRLGMICDLVSVDWQDDDHAEGIVYDAFGSTTARSGHFRNLYSMKMASRHFYYDICSAEDPPHSLSICPGYRCVAFGSDSGIELRWVDQQTNKYCRKYLAMSQPSEILHFMPNQLDTPLEFRLISSLAGPGMEGCGCENLPLGESRPSCPFHAMKNDVQTFSRWAPDQKDRVGLVRTTQCHHYRAVPVNDGVHVLFVEPRSGFLCVGSDAPIDGPTSLTRALVCVPPFGNDGPDGHKDTPLPTAFTSGSDLNWGLRVVAAYGDRLVLYSVPLDVFNVLKKERERQGDGVMADSDLARDFFVNQQRGHKRRGSLAQNQNGDWDFLLSVSYRPTAMMWPFKIYGKEIGRVQNVVELSLQSSHGGARIWAFGASGETNIIDVDTFTSSSQHASKIPCKSFTIGSDGHIASAQLVNRSENCLIQPDVSRKRKQCESRAEFIGRHMLRQHSSPAMISSRNASTASDFLNAGDRRPSFAARIVDVKIPELEGRWMEAEAVY</sequence>
<evidence type="ECO:0000313" key="2">
    <source>
        <dbReference type="EMBL" id="BCS18918.1"/>
    </source>
</evidence>
<dbReference type="RefSeq" id="XP_041551112.1">
    <property type="nucleotide sequence ID" value="XM_041697870.1"/>
</dbReference>
<dbReference type="SUPFAM" id="SSF81383">
    <property type="entry name" value="F-box domain"/>
    <property type="match status" value="1"/>
</dbReference>
<dbReference type="AlphaFoldDB" id="A0A7R7XD93"/>
<dbReference type="OrthoDB" id="1689567at2759"/>
<dbReference type="Pfam" id="PF12937">
    <property type="entry name" value="F-box-like"/>
    <property type="match status" value="1"/>
</dbReference>
<gene>
    <name evidence="2" type="ORF">APUU_11746A</name>
</gene>
<evidence type="ECO:0000259" key="1">
    <source>
        <dbReference type="SMART" id="SM00256"/>
    </source>
</evidence>
<name>A0A7R7XD93_9EURO</name>
<dbReference type="Gene3D" id="1.20.1280.50">
    <property type="match status" value="1"/>
</dbReference>
<proteinExistence type="predicted"/>
<dbReference type="InterPro" id="IPR036047">
    <property type="entry name" value="F-box-like_dom_sf"/>
</dbReference>
<dbReference type="SMART" id="SM00256">
    <property type="entry name" value="FBOX"/>
    <property type="match status" value="2"/>
</dbReference>